<feature type="compositionally biased region" description="Low complexity" evidence="6">
    <location>
        <begin position="972"/>
        <end position="1000"/>
    </location>
</feature>
<feature type="compositionally biased region" description="Low complexity" evidence="6">
    <location>
        <begin position="667"/>
        <end position="694"/>
    </location>
</feature>
<dbReference type="GO" id="GO:0043130">
    <property type="term" value="F:ubiquitin binding"/>
    <property type="evidence" value="ECO:0007669"/>
    <property type="project" value="TreeGrafter"/>
</dbReference>
<keyword evidence="3 7" id="KW-1133">Transmembrane helix</keyword>
<feature type="compositionally biased region" description="Low complexity" evidence="6">
    <location>
        <begin position="298"/>
        <end position="309"/>
    </location>
</feature>
<dbReference type="Gene3D" id="3.10.20.90">
    <property type="entry name" value="Phosphatidylinositol 3-kinase Catalytic Subunit, Chain A, domain 1"/>
    <property type="match status" value="1"/>
</dbReference>
<dbReference type="InterPro" id="IPR050730">
    <property type="entry name" value="UBX_domain-protein"/>
</dbReference>
<feature type="compositionally biased region" description="Low complexity" evidence="6">
    <location>
        <begin position="1201"/>
        <end position="1225"/>
    </location>
</feature>
<dbReference type="GO" id="GO:0015743">
    <property type="term" value="P:malate transport"/>
    <property type="evidence" value="ECO:0007669"/>
    <property type="project" value="InterPro"/>
</dbReference>
<feature type="region of interest" description="Disordered" evidence="6">
    <location>
        <begin position="972"/>
        <end position="1023"/>
    </location>
</feature>
<feature type="domain" description="UBX" evidence="8">
    <location>
        <begin position="340"/>
        <end position="422"/>
    </location>
</feature>
<dbReference type="PROSITE" id="PS50033">
    <property type="entry name" value="UBX"/>
    <property type="match status" value="1"/>
</dbReference>
<protein>
    <submittedName>
        <fullName evidence="9">Plant UBX domain-containing 8 isoform X2</fullName>
    </submittedName>
</protein>
<dbReference type="CDD" id="cd01767">
    <property type="entry name" value="UBX"/>
    <property type="match status" value="1"/>
</dbReference>
<dbReference type="Pfam" id="PF00789">
    <property type="entry name" value="UBX"/>
    <property type="match status" value="1"/>
</dbReference>
<dbReference type="SMART" id="SM00166">
    <property type="entry name" value="UBX"/>
    <property type="match status" value="1"/>
</dbReference>
<evidence type="ECO:0000256" key="1">
    <source>
        <dbReference type="ARBA" id="ARBA00004141"/>
    </source>
</evidence>
<feature type="region of interest" description="Disordered" evidence="6">
    <location>
        <begin position="193"/>
        <end position="220"/>
    </location>
</feature>
<evidence type="ECO:0000256" key="4">
    <source>
        <dbReference type="ARBA" id="ARBA00023136"/>
    </source>
</evidence>
<name>A0A2P6U2E1_CHLSO</name>
<evidence type="ECO:0000256" key="6">
    <source>
        <dbReference type="SAM" id="MobiDB-lite"/>
    </source>
</evidence>
<feature type="region of interest" description="Disordered" evidence="6">
    <location>
        <begin position="662"/>
        <end position="704"/>
    </location>
</feature>
<feature type="compositionally biased region" description="Acidic residues" evidence="6">
    <location>
        <begin position="64"/>
        <end position="78"/>
    </location>
</feature>
<comment type="caution">
    <text evidence="9">The sequence shown here is derived from an EMBL/GenBank/DDBJ whole genome shotgun (WGS) entry which is preliminary data.</text>
</comment>
<dbReference type="GO" id="GO:0016020">
    <property type="term" value="C:membrane"/>
    <property type="evidence" value="ECO:0007669"/>
    <property type="project" value="UniProtKB-SubCell"/>
</dbReference>
<feature type="transmembrane region" description="Helical" evidence="7">
    <location>
        <begin position="469"/>
        <end position="489"/>
    </location>
</feature>
<dbReference type="InterPro" id="IPR020966">
    <property type="entry name" value="ALMT"/>
</dbReference>
<evidence type="ECO:0000256" key="5">
    <source>
        <dbReference type="SAM" id="Coils"/>
    </source>
</evidence>
<feature type="compositionally biased region" description="Gly residues" evidence="6">
    <location>
        <begin position="1189"/>
        <end position="1200"/>
    </location>
</feature>
<sequence length="1301" mass="139083">MEREEALALFENLTGAAPHVAEHVLDAHGWDVNSAVEWYLESGGVGHGIGAEAAQPLPASPPDYIEEPDDEPIIEEPPEGPAAARGFGAQGRPASRPLPAAARPRSTPIEILDDDDDDIQVLASSLGRRRPGRVEEVADDDRMHAVGSVEDDLGGAAAMGRRVRRNRRRLAGEVDRDLELLGQRFGVMDEFQPAPTAQQHQAQQQQQPQRDDDEDFAGLPDDVDLEEQRMLMAAIQGGGYEGHIPDFAGDPRYQPRVLSPGAQARQNLREEQDAAYYESLRADREKAEAAERERREAAQAAAAAAAAAAAEERRQREETERLERQLRSKAASLPAEPPGDDAEAINLMVRLPAGGRYSRRFRRSDPLQAVFDFVDVQSGVGGDIAPGSYHLATAFPRRVLEDGAGVQTLEQSGLSAKQEALFLELNPPRAVDASIRAFCSWTGPAPFNLEACIMRLKSKHNIPDHWRRAVRLGVAVFCLSALGFSWIGVPGREPAVLLLKWACLTLPVVTMPLLGKTTQVGMERVLGTIIGGTLGLLADGVATKWWTLQDTETDDFFIAAVAAVCAALSVLAGQRYGLDLSARLFVIAFLLVSFSAQQGRDPRAVAITRIGGLATGVAVMLLMSVLILPKSASIEALYTLRDALGKLQDVNRVAWGAYLQQPDEKGGAPQQAQQAQQQQAQQQGRFAASAASSKSKARRRLSGAALQDPSLLQPLLVGERADSEPGSSRAAGGPASADLAALEAGQAGSGAATPALATRRSSSGPWLAGMDGEEADRGAERAADGGTSEEEAHLLKSEKALTELYQLLDKLSEQLGLAKNELFVSNIGGRPFLLPGVWWPGRKARHLPWPELDRMAVGIRRVARLLNSALFTFQGGFDRQLREALGPLFPEGLLPSLAGGAGAAIQELLDAFPFEAQAGSDGLARYSSGVLDMVRLSDEHRRQVIRAMRRFRNRTAARKSWALLLDAVLQQQPSAAQQQPEGQPAPPEAAAAGSEAATATVPDSGSQEGGTPSPGLGPSTSRAASPLLSRVQLLRDSSVLGMPLMLFPDTEEGHLAQVSWYSFHFLAEELAEQLAELHAAVNAVLARLPQEQTSRRRALQLVGRSMAPKKEDKLAGRRVLASASLWPDFPLPKGQKGWAGVIGKKKDGKNHFVTFPDSGDESKYFFADENIKCWVVDEEEEKAAPAKGAAGGKGAGGAGSGRAAAAAAPPAPSSSHKGAASGSAAAKRKEKEAAGGSQQQQDEAARPSKKGKGAVVAVEDTGSMHKDSLRELILSTIAPMTKEELRAVYSAILKQKHPKQH</sequence>
<feature type="compositionally biased region" description="Low complexity" evidence="6">
    <location>
        <begin position="92"/>
        <end position="106"/>
    </location>
</feature>
<evidence type="ECO:0000313" key="9">
    <source>
        <dbReference type="EMBL" id="PRW60470.1"/>
    </source>
</evidence>
<dbReference type="InterPro" id="IPR001012">
    <property type="entry name" value="UBX_dom"/>
</dbReference>
<gene>
    <name evidence="9" type="ORF">C2E21_1262</name>
</gene>
<keyword evidence="4 7" id="KW-0472">Membrane</keyword>
<feature type="region of interest" description="Disordered" evidence="6">
    <location>
        <begin position="1183"/>
        <end position="1262"/>
    </location>
</feature>
<evidence type="ECO:0000256" key="7">
    <source>
        <dbReference type="SAM" id="Phobius"/>
    </source>
</evidence>
<organism evidence="9 10">
    <name type="scientific">Chlorella sorokiniana</name>
    <name type="common">Freshwater green alga</name>
    <dbReference type="NCBI Taxonomy" id="3076"/>
    <lineage>
        <taxon>Eukaryota</taxon>
        <taxon>Viridiplantae</taxon>
        <taxon>Chlorophyta</taxon>
        <taxon>core chlorophytes</taxon>
        <taxon>Trebouxiophyceae</taxon>
        <taxon>Chlorellales</taxon>
        <taxon>Chlorellaceae</taxon>
        <taxon>Chlorella clade</taxon>
        <taxon>Chlorella</taxon>
    </lineage>
</organism>
<feature type="transmembrane region" description="Helical" evidence="7">
    <location>
        <begin position="556"/>
        <end position="573"/>
    </location>
</feature>
<feature type="compositionally biased region" description="Acidic residues" evidence="6">
    <location>
        <begin position="211"/>
        <end position="220"/>
    </location>
</feature>
<dbReference type="Pfam" id="PF11744">
    <property type="entry name" value="ALMT"/>
    <property type="match status" value="1"/>
</dbReference>
<feature type="coiled-coil region" evidence="5">
    <location>
        <begin position="794"/>
        <end position="821"/>
    </location>
</feature>
<evidence type="ECO:0000259" key="8">
    <source>
        <dbReference type="PROSITE" id="PS50033"/>
    </source>
</evidence>
<feature type="compositionally biased region" description="Basic and acidic residues" evidence="6">
    <location>
        <begin position="287"/>
        <end position="297"/>
    </location>
</feature>
<dbReference type="Pfam" id="PF14555">
    <property type="entry name" value="UBA_4"/>
    <property type="match status" value="1"/>
</dbReference>
<dbReference type="InterPro" id="IPR029071">
    <property type="entry name" value="Ubiquitin-like_domsf"/>
</dbReference>
<feature type="compositionally biased region" description="Low complexity" evidence="6">
    <location>
        <begin position="193"/>
        <end position="208"/>
    </location>
</feature>
<dbReference type="OrthoDB" id="1920064at2759"/>
<evidence type="ECO:0000256" key="3">
    <source>
        <dbReference type="ARBA" id="ARBA00022989"/>
    </source>
</evidence>
<reference evidence="9 10" key="1">
    <citation type="journal article" date="2018" name="Plant J.">
        <title>Genome sequences of Chlorella sorokiniana UTEX 1602 and Micractinium conductrix SAG 241.80: implications to maltose excretion by a green alga.</title>
        <authorList>
            <person name="Arriola M.B."/>
            <person name="Velmurugan N."/>
            <person name="Zhang Y."/>
            <person name="Plunkett M.H."/>
            <person name="Hondzo H."/>
            <person name="Barney B.M."/>
        </authorList>
    </citation>
    <scope>NUCLEOTIDE SEQUENCE [LARGE SCALE GENOMIC DNA]</scope>
    <source>
        <strain evidence="10">UTEX 1602</strain>
    </source>
</reference>
<feature type="transmembrane region" description="Helical" evidence="7">
    <location>
        <begin position="495"/>
        <end position="514"/>
    </location>
</feature>
<dbReference type="SUPFAM" id="SSF54236">
    <property type="entry name" value="Ubiquitin-like"/>
    <property type="match status" value="1"/>
</dbReference>
<dbReference type="Gene3D" id="1.10.8.10">
    <property type="entry name" value="DNA helicase RuvA subunit, C-terminal domain"/>
    <property type="match status" value="1"/>
</dbReference>
<feature type="region of interest" description="Disordered" evidence="6">
    <location>
        <begin position="287"/>
        <end position="341"/>
    </location>
</feature>
<evidence type="ECO:0000256" key="2">
    <source>
        <dbReference type="ARBA" id="ARBA00022692"/>
    </source>
</evidence>
<dbReference type="Proteomes" id="UP000239899">
    <property type="component" value="Unassembled WGS sequence"/>
</dbReference>
<feature type="compositionally biased region" description="Basic and acidic residues" evidence="6">
    <location>
        <begin position="310"/>
        <end position="326"/>
    </location>
</feature>
<feature type="transmembrane region" description="Helical" evidence="7">
    <location>
        <begin position="604"/>
        <end position="628"/>
    </location>
</feature>
<dbReference type="PANTHER" id="PTHR23322:SF93">
    <property type="entry name" value="UBX DOMAIN-CONTAINING PROTEIN 8"/>
    <property type="match status" value="1"/>
</dbReference>
<comment type="subcellular location">
    <subcellularLocation>
        <location evidence="1">Membrane</location>
        <topology evidence="1">Multi-pass membrane protein</topology>
    </subcellularLocation>
</comment>
<proteinExistence type="predicted"/>
<keyword evidence="2 7" id="KW-0812">Transmembrane</keyword>
<feature type="compositionally biased region" description="Low complexity" evidence="6">
    <location>
        <begin position="1009"/>
        <end position="1021"/>
    </location>
</feature>
<evidence type="ECO:0000313" key="10">
    <source>
        <dbReference type="Proteomes" id="UP000239899"/>
    </source>
</evidence>
<feature type="region of interest" description="Disordered" evidence="6">
    <location>
        <begin position="750"/>
        <end position="792"/>
    </location>
</feature>
<keyword evidence="5" id="KW-0175">Coiled coil</keyword>
<dbReference type="PANTHER" id="PTHR23322">
    <property type="entry name" value="FAS-ASSOCIATED PROTEIN"/>
    <property type="match status" value="1"/>
</dbReference>
<feature type="region of interest" description="Disordered" evidence="6">
    <location>
        <begin position="242"/>
        <end position="269"/>
    </location>
</feature>
<dbReference type="STRING" id="3076.A0A2P6U2E1"/>
<keyword evidence="10" id="KW-1185">Reference proteome</keyword>
<accession>A0A2P6U2E1</accession>
<dbReference type="EMBL" id="LHPG02000002">
    <property type="protein sequence ID" value="PRW60470.1"/>
    <property type="molecule type" value="Genomic_DNA"/>
</dbReference>
<feature type="region of interest" description="Disordered" evidence="6">
    <location>
        <begin position="58"/>
        <end position="110"/>
    </location>
</feature>